<dbReference type="RefSeq" id="WP_106343129.1">
    <property type="nucleotide sequence ID" value="NZ_PVTZ01000014.1"/>
</dbReference>
<evidence type="ECO:0008006" key="3">
    <source>
        <dbReference type="Google" id="ProtNLM"/>
    </source>
</evidence>
<organism evidence="1 2">
    <name type="scientific">Laceyella sediminis</name>
    <dbReference type="NCBI Taxonomy" id="573074"/>
    <lineage>
        <taxon>Bacteria</taxon>
        <taxon>Bacillati</taxon>
        <taxon>Bacillota</taxon>
        <taxon>Bacilli</taxon>
        <taxon>Bacillales</taxon>
        <taxon>Thermoactinomycetaceae</taxon>
        <taxon>Laceyella</taxon>
    </lineage>
</organism>
<comment type="caution">
    <text evidence="1">The sequence shown here is derived from an EMBL/GenBank/DDBJ whole genome shotgun (WGS) entry which is preliminary data.</text>
</comment>
<dbReference type="EMBL" id="PVTZ01000014">
    <property type="protein sequence ID" value="PRZ12371.1"/>
    <property type="molecule type" value="Genomic_DNA"/>
</dbReference>
<proteinExistence type="predicted"/>
<sequence>MDVFDNELKKKHDADVYGVTSDTFEADSDVNEDRNRERQLDESFYDWVEESDSIGEKMKDSLMGISDRHK</sequence>
<gene>
    <name evidence="1" type="ORF">CLV36_11435</name>
</gene>
<evidence type="ECO:0000313" key="1">
    <source>
        <dbReference type="EMBL" id="PRZ12371.1"/>
    </source>
</evidence>
<name>A0ABX5EMU7_9BACL</name>
<protein>
    <recommendedName>
        <fullName evidence="3">DUF4025 domain-containing protein</fullName>
    </recommendedName>
</protein>
<accession>A0ABX5EMU7</accession>
<reference evidence="1 2" key="1">
    <citation type="submission" date="2018-03" db="EMBL/GenBank/DDBJ databases">
        <title>Genomic Encyclopedia of Archaeal and Bacterial Type Strains, Phase II (KMG-II): from individual species to whole genera.</title>
        <authorList>
            <person name="Goeker M."/>
        </authorList>
    </citation>
    <scope>NUCLEOTIDE SEQUENCE [LARGE SCALE GENOMIC DNA]</scope>
    <source>
        <strain evidence="1 2">RHA1</strain>
    </source>
</reference>
<keyword evidence="2" id="KW-1185">Reference proteome</keyword>
<dbReference type="Proteomes" id="UP000238836">
    <property type="component" value="Unassembled WGS sequence"/>
</dbReference>
<evidence type="ECO:0000313" key="2">
    <source>
        <dbReference type="Proteomes" id="UP000238836"/>
    </source>
</evidence>